<dbReference type="STRING" id="1097556.R4X8E2"/>
<dbReference type="PANTHER" id="PTHR43054:SF1">
    <property type="entry name" value="SCYLLO-INOSITOL 2-DEHYDROGENASE (NADP(+)) IOLU"/>
    <property type="match status" value="1"/>
</dbReference>
<dbReference type="PANTHER" id="PTHR43054">
    <property type="match status" value="1"/>
</dbReference>
<gene>
    <name evidence="1" type="ORF">TAPDE_001716</name>
</gene>
<comment type="caution">
    <text evidence="1">The sequence shown here is derived from an EMBL/GenBank/DDBJ whole genome shotgun (WGS) entry which is preliminary data.</text>
</comment>
<sequence length="110" mass="11871">MLPTGTDAGGPITLLSTAISEVFGEKGTIAINGVTDIDSIELRTVADKKTTQLAEAKAKFNLMEEAEEFHRLIVEKDVAGLQALAQLSRDVVAVTEDLRRSNNIIYPADK</sequence>
<organism evidence="1 2">
    <name type="scientific">Taphrina deformans (strain PYCC 5710 / ATCC 11124 / CBS 356.35 / IMI 108563 / JCM 9778 / NBRC 8474)</name>
    <name type="common">Peach leaf curl fungus</name>
    <name type="synonym">Lalaria deformans</name>
    <dbReference type="NCBI Taxonomy" id="1097556"/>
    <lineage>
        <taxon>Eukaryota</taxon>
        <taxon>Fungi</taxon>
        <taxon>Dikarya</taxon>
        <taxon>Ascomycota</taxon>
        <taxon>Taphrinomycotina</taxon>
        <taxon>Taphrinomycetes</taxon>
        <taxon>Taphrinales</taxon>
        <taxon>Taphrinaceae</taxon>
        <taxon>Taphrina</taxon>
    </lineage>
</organism>
<dbReference type="Gene3D" id="3.30.360.10">
    <property type="entry name" value="Dihydrodipicolinate Reductase, domain 2"/>
    <property type="match status" value="1"/>
</dbReference>
<dbReference type="eggNOG" id="KOG2741">
    <property type="taxonomic scope" value="Eukaryota"/>
</dbReference>
<evidence type="ECO:0000313" key="1">
    <source>
        <dbReference type="EMBL" id="CCG81843.1"/>
    </source>
</evidence>
<keyword evidence="2" id="KW-1185">Reference proteome</keyword>
<dbReference type="AlphaFoldDB" id="R4X8E2"/>
<name>R4X8E2_TAPDE</name>
<proteinExistence type="predicted"/>
<dbReference type="VEuPathDB" id="FungiDB:TAPDE_001716"/>
<accession>R4X8E2</accession>
<dbReference type="OrthoDB" id="2129491at2759"/>
<dbReference type="EMBL" id="CAHR02000061">
    <property type="protein sequence ID" value="CCG81843.1"/>
    <property type="molecule type" value="Genomic_DNA"/>
</dbReference>
<protein>
    <submittedName>
        <fullName evidence="1">Uncharacterized protein</fullName>
    </submittedName>
</protein>
<evidence type="ECO:0000313" key="2">
    <source>
        <dbReference type="Proteomes" id="UP000013776"/>
    </source>
</evidence>
<reference evidence="1 2" key="1">
    <citation type="journal article" date="2013" name="MBio">
        <title>Genome sequencing of the plant pathogen Taphrina deformans, the causal agent of peach leaf curl.</title>
        <authorList>
            <person name="Cisse O.H."/>
            <person name="Almeida J.M.G.C.F."/>
            <person name="Fonseca A."/>
            <person name="Kumar A.A."/>
            <person name="Salojaervi J."/>
            <person name="Overmyer K."/>
            <person name="Hauser P.M."/>
            <person name="Pagni M."/>
        </authorList>
    </citation>
    <scope>NUCLEOTIDE SEQUENCE [LARGE SCALE GENOMIC DNA]</scope>
    <source>
        <strain evidence="2">PYCC 5710 / ATCC 11124 / CBS 356.35 / IMI 108563 / JCM 9778 / NBRC 8474</strain>
    </source>
</reference>
<dbReference type="Proteomes" id="UP000013776">
    <property type="component" value="Unassembled WGS sequence"/>
</dbReference>